<dbReference type="InterPro" id="IPR036770">
    <property type="entry name" value="Ankyrin_rpt-contain_sf"/>
</dbReference>
<organism evidence="5 6">
    <name type="scientific">Cylindrotheca closterium</name>
    <dbReference type="NCBI Taxonomy" id="2856"/>
    <lineage>
        <taxon>Eukaryota</taxon>
        <taxon>Sar</taxon>
        <taxon>Stramenopiles</taxon>
        <taxon>Ochrophyta</taxon>
        <taxon>Bacillariophyta</taxon>
        <taxon>Bacillariophyceae</taxon>
        <taxon>Bacillariophycidae</taxon>
        <taxon>Bacillariales</taxon>
        <taxon>Bacillariaceae</taxon>
        <taxon>Cylindrotheca</taxon>
    </lineage>
</organism>
<name>A0AAD2G8G2_9STRA</name>
<evidence type="ECO:0000256" key="3">
    <source>
        <dbReference type="PROSITE-ProRule" id="PRU00023"/>
    </source>
</evidence>
<evidence type="ECO:0000313" key="5">
    <source>
        <dbReference type="EMBL" id="CAJ1966224.1"/>
    </source>
</evidence>
<dbReference type="PANTHER" id="PTHR24171">
    <property type="entry name" value="ANKYRIN REPEAT DOMAIN-CONTAINING PROTEIN 39-RELATED"/>
    <property type="match status" value="1"/>
</dbReference>
<reference evidence="5" key="1">
    <citation type="submission" date="2023-08" db="EMBL/GenBank/DDBJ databases">
        <authorList>
            <person name="Audoor S."/>
            <person name="Bilcke G."/>
        </authorList>
    </citation>
    <scope>NUCLEOTIDE SEQUENCE</scope>
</reference>
<dbReference type="PRINTS" id="PR01415">
    <property type="entry name" value="ANKYRIN"/>
</dbReference>
<evidence type="ECO:0000313" key="6">
    <source>
        <dbReference type="Proteomes" id="UP001295423"/>
    </source>
</evidence>
<dbReference type="PROSITE" id="PS50297">
    <property type="entry name" value="ANK_REP_REGION"/>
    <property type="match status" value="2"/>
</dbReference>
<accession>A0AAD2G8G2</accession>
<keyword evidence="1" id="KW-0677">Repeat</keyword>
<dbReference type="SUPFAM" id="SSF48403">
    <property type="entry name" value="Ankyrin repeat"/>
    <property type="match status" value="1"/>
</dbReference>
<evidence type="ECO:0000256" key="1">
    <source>
        <dbReference type="ARBA" id="ARBA00022737"/>
    </source>
</evidence>
<dbReference type="Gene3D" id="1.25.40.20">
    <property type="entry name" value="Ankyrin repeat-containing domain"/>
    <property type="match status" value="2"/>
</dbReference>
<dbReference type="SMART" id="SM00248">
    <property type="entry name" value="ANK"/>
    <property type="match status" value="4"/>
</dbReference>
<feature type="repeat" description="ANK" evidence="3">
    <location>
        <begin position="40"/>
        <end position="75"/>
    </location>
</feature>
<feature type="repeat" description="ANK" evidence="3">
    <location>
        <begin position="103"/>
        <end position="135"/>
    </location>
</feature>
<protein>
    <submittedName>
        <fullName evidence="5">Uncharacterized protein</fullName>
    </submittedName>
</protein>
<dbReference type="AlphaFoldDB" id="A0AAD2G8G2"/>
<proteinExistence type="predicted"/>
<evidence type="ECO:0000256" key="4">
    <source>
        <dbReference type="SAM" id="MobiDB-lite"/>
    </source>
</evidence>
<dbReference type="Proteomes" id="UP001295423">
    <property type="component" value="Unassembled WGS sequence"/>
</dbReference>
<keyword evidence="2 3" id="KW-0040">ANK repeat</keyword>
<dbReference type="EMBL" id="CAKOGP040002269">
    <property type="protein sequence ID" value="CAJ1966224.1"/>
    <property type="molecule type" value="Genomic_DNA"/>
</dbReference>
<comment type="caution">
    <text evidence="5">The sequence shown here is derived from an EMBL/GenBank/DDBJ whole genome shotgun (WGS) entry which is preliminary data.</text>
</comment>
<dbReference type="PROSITE" id="PS50088">
    <property type="entry name" value="ANK_REPEAT"/>
    <property type="match status" value="3"/>
</dbReference>
<evidence type="ECO:0000256" key="2">
    <source>
        <dbReference type="ARBA" id="ARBA00023043"/>
    </source>
</evidence>
<dbReference type="InterPro" id="IPR002110">
    <property type="entry name" value="Ankyrin_rpt"/>
</dbReference>
<feature type="region of interest" description="Disordered" evidence="4">
    <location>
        <begin position="1"/>
        <end position="20"/>
    </location>
</feature>
<dbReference type="Pfam" id="PF12796">
    <property type="entry name" value="Ank_2"/>
    <property type="match status" value="1"/>
</dbReference>
<feature type="repeat" description="ANK" evidence="3">
    <location>
        <begin position="7"/>
        <end position="39"/>
    </location>
</feature>
<dbReference type="Pfam" id="PF00023">
    <property type="entry name" value="Ank"/>
    <property type="match status" value="1"/>
</dbReference>
<sequence>MEEKDYNENTPLHHASTGKRLENMELLMNQGANLEARNGKGDAPLHSICKSSKSDVDNKVHLLLDRGTNFEARNNDGRTPLHVATNLNAARIVLDRGANLEASGNTPLHVACSERNIGLIRLLLHRGADLEATTNRGYRPLHFEAVNAFTDVARLFLISRSGPWQIPRHLQERRPCPWHVKIAIWRLYGCR</sequence>
<gene>
    <name evidence="5" type="ORF">CYCCA115_LOCUS21807</name>
</gene>
<keyword evidence="6" id="KW-1185">Reference proteome</keyword>